<evidence type="ECO:0008006" key="2">
    <source>
        <dbReference type="Google" id="ProtNLM"/>
    </source>
</evidence>
<evidence type="ECO:0000313" key="1">
    <source>
        <dbReference type="EMBL" id="QHU29550.1"/>
    </source>
</evidence>
<dbReference type="InterPro" id="IPR029063">
    <property type="entry name" value="SAM-dependent_MTases_sf"/>
</dbReference>
<dbReference type="AlphaFoldDB" id="A0A6C0LGK1"/>
<dbReference type="Pfam" id="PF13578">
    <property type="entry name" value="Methyltransf_24"/>
    <property type="match status" value="1"/>
</dbReference>
<dbReference type="SUPFAM" id="SSF53335">
    <property type="entry name" value="S-adenosyl-L-methionine-dependent methyltransferases"/>
    <property type="match status" value="1"/>
</dbReference>
<proteinExistence type="predicted"/>
<dbReference type="Gene3D" id="3.40.50.150">
    <property type="entry name" value="Vaccinia Virus protein VP39"/>
    <property type="match status" value="1"/>
</dbReference>
<reference evidence="1" key="1">
    <citation type="journal article" date="2020" name="Nature">
        <title>Giant virus diversity and host interactions through global metagenomics.</title>
        <authorList>
            <person name="Schulz F."/>
            <person name="Roux S."/>
            <person name="Paez-Espino D."/>
            <person name="Jungbluth S."/>
            <person name="Walsh D.A."/>
            <person name="Denef V.J."/>
            <person name="McMahon K.D."/>
            <person name="Konstantinidis K.T."/>
            <person name="Eloe-Fadrosh E.A."/>
            <person name="Kyrpides N.C."/>
            <person name="Woyke T."/>
        </authorList>
    </citation>
    <scope>NUCLEOTIDE SEQUENCE</scope>
    <source>
        <strain evidence="1">GVMAG-M-3300027804-48</strain>
    </source>
</reference>
<name>A0A6C0LGK1_9ZZZZ</name>
<organism evidence="1">
    <name type="scientific">viral metagenome</name>
    <dbReference type="NCBI Taxonomy" id="1070528"/>
    <lineage>
        <taxon>unclassified sequences</taxon>
        <taxon>metagenomes</taxon>
        <taxon>organismal metagenomes</taxon>
    </lineage>
</organism>
<sequence length="230" mass="27149">MNNITQNFNSKLNNMVKITNNIHNLINSMKKEDPDMPVEGNYGNFQLNNEEYNNFLNKKISNLLWAMNLTENNPNVCEIGFNTGFSSSMMMLGLYNKNPNFYIFDYNEHKYVKPCLELFKSNFNHKINNFKFIEGDSVITLPNFINENQNLMRTFDFIHIDGGHSEECIKNDFKNCDNLIKRGGIIIIDDTNYSHINNEVDFYINNYNYVELFFSDISKFMHLHRIIQKK</sequence>
<accession>A0A6C0LGK1</accession>
<protein>
    <recommendedName>
        <fullName evidence="2">Methyltransferase</fullName>
    </recommendedName>
</protein>
<dbReference type="EMBL" id="MN740490">
    <property type="protein sequence ID" value="QHU29550.1"/>
    <property type="molecule type" value="Genomic_DNA"/>
</dbReference>